<dbReference type="PANTHER" id="PTHR23419">
    <property type="entry name" value="DIVALENT CATION TOLERANCE CUTA-RELATED"/>
    <property type="match status" value="1"/>
</dbReference>
<dbReference type="Gene3D" id="3.30.70.120">
    <property type="match status" value="1"/>
</dbReference>
<evidence type="ECO:0000256" key="1">
    <source>
        <dbReference type="ARBA" id="ARBA00010169"/>
    </source>
</evidence>
<organism evidence="2 3">
    <name type="scientific">Streptomyces boetiae</name>
    <dbReference type="NCBI Taxonomy" id="3075541"/>
    <lineage>
        <taxon>Bacteria</taxon>
        <taxon>Bacillati</taxon>
        <taxon>Actinomycetota</taxon>
        <taxon>Actinomycetes</taxon>
        <taxon>Kitasatosporales</taxon>
        <taxon>Streptomycetaceae</taxon>
        <taxon>Streptomyces</taxon>
    </lineage>
</organism>
<evidence type="ECO:0000313" key="2">
    <source>
        <dbReference type="EMBL" id="MDT0309277.1"/>
    </source>
</evidence>
<dbReference type="Proteomes" id="UP001183388">
    <property type="component" value="Unassembled WGS sequence"/>
</dbReference>
<sequence>MSTAAESREVVERLARGAVEGRLAAGAAIVGPVVSVFWHPGEFGTGEEWQLVLRTTVDRYPALEAYLLEQHPWENPEVVAVPISAGAAGYLNWVRRATAEG</sequence>
<dbReference type="PANTHER" id="PTHR23419:SF8">
    <property type="entry name" value="FI09726P"/>
    <property type="match status" value="1"/>
</dbReference>
<dbReference type="InterPro" id="IPR011322">
    <property type="entry name" value="N-reg_PII-like_a/b"/>
</dbReference>
<dbReference type="SUPFAM" id="SSF54913">
    <property type="entry name" value="GlnB-like"/>
    <property type="match status" value="1"/>
</dbReference>
<comment type="similarity">
    <text evidence="1">Belongs to the CutA family.</text>
</comment>
<dbReference type="EMBL" id="JAVREN010000034">
    <property type="protein sequence ID" value="MDT0309277.1"/>
    <property type="molecule type" value="Genomic_DNA"/>
</dbReference>
<proteinExistence type="inferred from homology"/>
<dbReference type="Pfam" id="PF03091">
    <property type="entry name" value="CutA1"/>
    <property type="match status" value="1"/>
</dbReference>
<dbReference type="RefSeq" id="WP_311632233.1">
    <property type="nucleotide sequence ID" value="NZ_JAVREN010000034.1"/>
</dbReference>
<accession>A0ABU2LDA7</accession>
<gene>
    <name evidence="2" type="primary">cutA</name>
    <name evidence="2" type="ORF">RM780_20265</name>
</gene>
<reference evidence="3" key="1">
    <citation type="submission" date="2023-07" db="EMBL/GenBank/DDBJ databases">
        <title>30 novel species of actinomycetes from the DSMZ collection.</title>
        <authorList>
            <person name="Nouioui I."/>
        </authorList>
    </citation>
    <scope>NUCLEOTIDE SEQUENCE [LARGE SCALE GENOMIC DNA]</scope>
    <source>
        <strain evidence="3">DSM 44917</strain>
    </source>
</reference>
<protein>
    <submittedName>
        <fullName evidence="2">Divalent-cation tolerance protein CutA</fullName>
    </submittedName>
</protein>
<keyword evidence="3" id="KW-1185">Reference proteome</keyword>
<dbReference type="InterPro" id="IPR015867">
    <property type="entry name" value="N-reg_PII/ATP_PRibTrfase_C"/>
</dbReference>
<comment type="caution">
    <text evidence="2">The sequence shown here is derived from an EMBL/GenBank/DDBJ whole genome shotgun (WGS) entry which is preliminary data.</text>
</comment>
<evidence type="ECO:0000313" key="3">
    <source>
        <dbReference type="Proteomes" id="UP001183388"/>
    </source>
</evidence>
<dbReference type="InterPro" id="IPR004323">
    <property type="entry name" value="Ion_tolerance_CutA"/>
</dbReference>
<name>A0ABU2LDA7_9ACTN</name>